<evidence type="ECO:0000256" key="1">
    <source>
        <dbReference type="SAM" id="SignalP"/>
    </source>
</evidence>
<feature type="signal peptide" evidence="1">
    <location>
        <begin position="1"/>
        <end position="20"/>
    </location>
</feature>
<dbReference type="InterPro" id="IPR018736">
    <property type="entry name" value="DUF2279_periplasmic_lipo"/>
</dbReference>
<gene>
    <name evidence="2" type="ORF">SAMN04488109_4463</name>
</gene>
<reference evidence="2 3" key="1">
    <citation type="submission" date="2016-11" db="EMBL/GenBank/DDBJ databases">
        <authorList>
            <person name="Jaros S."/>
            <person name="Januszkiewicz K."/>
            <person name="Wedrychowicz H."/>
        </authorList>
    </citation>
    <scope>NUCLEOTIDE SEQUENCE [LARGE SCALE GENOMIC DNA]</scope>
    <source>
        <strain evidence="2 3">DSM 24574</strain>
    </source>
</reference>
<name>A0A1M5U5N8_9BACT</name>
<feature type="chain" id="PRO_5012319173" evidence="1">
    <location>
        <begin position="21"/>
        <end position="292"/>
    </location>
</feature>
<proteinExistence type="predicted"/>
<dbReference type="OrthoDB" id="9803535at2"/>
<dbReference type="Proteomes" id="UP000184212">
    <property type="component" value="Unassembled WGS sequence"/>
</dbReference>
<keyword evidence="1" id="KW-0732">Signal</keyword>
<protein>
    <submittedName>
        <fullName evidence="2">Predicted lipoprotein</fullName>
    </submittedName>
</protein>
<dbReference type="RefSeq" id="WP_073138369.1">
    <property type="nucleotide sequence ID" value="NZ_FQWQ01000003.1"/>
</dbReference>
<sequence length="292" mass="33052">MVRNSITLFVLLFLFTLSQAQVADSTQVNKKRLRTFVIGSTVGYSITLAGLNELWYKDAGHQSFRFFNDDDEWKQVDKTGHFLSAFYLSYGTSRALQWCNVKPKKSDLVGALVGFGVMVPIEIFDGFSQAYGASAGDLVADAAGAAFYLGQARLWKEPRIFPKFSFHRTDYAPLRPNTLGDGMPGEIFKDYNGQTYWLSVDMDKFMRFPRWLNIVVGHGAEGMVYARVNENLAAGYPAPYRQFYIGLDFDLRAIKSRSKVLNTLIFVANMIKLPAPTFEFSSKGTRFHAFYF</sequence>
<evidence type="ECO:0000313" key="2">
    <source>
        <dbReference type="EMBL" id="SHH58023.1"/>
    </source>
</evidence>
<dbReference type="AlphaFoldDB" id="A0A1M5U5N8"/>
<accession>A0A1M5U5N8</accession>
<dbReference type="EMBL" id="FQWQ01000003">
    <property type="protein sequence ID" value="SHH58023.1"/>
    <property type="molecule type" value="Genomic_DNA"/>
</dbReference>
<keyword evidence="2" id="KW-0449">Lipoprotein</keyword>
<keyword evidence="3" id="KW-1185">Reference proteome</keyword>
<dbReference type="STRING" id="947013.SAMN04488109_4463"/>
<organism evidence="2 3">
    <name type="scientific">Chryseolinea serpens</name>
    <dbReference type="NCBI Taxonomy" id="947013"/>
    <lineage>
        <taxon>Bacteria</taxon>
        <taxon>Pseudomonadati</taxon>
        <taxon>Bacteroidota</taxon>
        <taxon>Cytophagia</taxon>
        <taxon>Cytophagales</taxon>
        <taxon>Fulvivirgaceae</taxon>
        <taxon>Chryseolinea</taxon>
    </lineage>
</organism>
<dbReference type="Pfam" id="PF10043">
    <property type="entry name" value="DUF2279"/>
    <property type="match status" value="1"/>
</dbReference>
<evidence type="ECO:0000313" key="3">
    <source>
        <dbReference type="Proteomes" id="UP000184212"/>
    </source>
</evidence>